<dbReference type="eggNOG" id="arCOG02053">
    <property type="taxonomic scope" value="Archaea"/>
</dbReference>
<reference evidence="2 3" key="2">
    <citation type="journal article" date="2014" name="Int. J. Syst. Evol. Microbiol.">
        <title>Methanobacterium paludis sp. nov. and a novel strain of Methanobacterium lacus isolated from northern peatlands.</title>
        <authorList>
            <person name="Cadillo-Quiroz H."/>
            <person name="Brauer S.L."/>
            <person name="Goodson N."/>
            <person name="Yavitt J.B."/>
            <person name="Zinder S.H."/>
        </authorList>
    </citation>
    <scope>NUCLEOTIDE SEQUENCE [LARGE SCALE GENOMIC DNA]</scope>
    <source>
        <strain evidence="2 3">AL-21</strain>
    </source>
</reference>
<organism evidence="2 3">
    <name type="scientific">Methanobacterium lacus (strain AL-21)</name>
    <dbReference type="NCBI Taxonomy" id="877455"/>
    <lineage>
        <taxon>Archaea</taxon>
        <taxon>Methanobacteriati</taxon>
        <taxon>Methanobacteriota</taxon>
        <taxon>Methanomada group</taxon>
        <taxon>Methanobacteria</taxon>
        <taxon>Methanobacteriales</taxon>
        <taxon>Methanobacteriaceae</taxon>
        <taxon>Methanobacterium</taxon>
    </lineage>
</organism>
<dbReference type="SUPFAM" id="SSF52402">
    <property type="entry name" value="Adenine nucleotide alpha hydrolases-like"/>
    <property type="match status" value="1"/>
</dbReference>
<gene>
    <name evidence="2" type="ordered locus">Metbo_0511</name>
</gene>
<dbReference type="HOGENOM" id="CLU_1891442_0_0_2"/>
<evidence type="ECO:0000259" key="1">
    <source>
        <dbReference type="Pfam" id="PF00582"/>
    </source>
</evidence>
<dbReference type="EMBL" id="CP002551">
    <property type="protein sequence ID" value="ADZ08763.1"/>
    <property type="molecule type" value="Genomic_DNA"/>
</dbReference>
<dbReference type="RefSeq" id="WP_013644114.1">
    <property type="nucleotide sequence ID" value="NC_015216.1"/>
</dbReference>
<sequence>MFQKILVPINPIEDQDLLVKTAYNLGIERDSEVKFVYFGDDPKAISQLEFYIEKCTQKGLNASYYFEKFVGTKEEIPEKIAKISEEYDLVIMGHLKYDKIYRFVHQSTASDLINLVTIPVMIIPDSGECHLILD</sequence>
<evidence type="ECO:0000313" key="3">
    <source>
        <dbReference type="Proteomes" id="UP000007490"/>
    </source>
</evidence>
<name>F0T9L5_METLA</name>
<feature type="domain" description="UspA" evidence="1">
    <location>
        <begin position="1"/>
        <end position="124"/>
    </location>
</feature>
<evidence type="ECO:0000313" key="2">
    <source>
        <dbReference type="EMBL" id="ADZ08763.1"/>
    </source>
</evidence>
<dbReference type="KEGG" id="mel:Metbo_0511"/>
<keyword evidence="3" id="KW-1185">Reference proteome</keyword>
<dbReference type="Pfam" id="PF00582">
    <property type="entry name" value="Usp"/>
    <property type="match status" value="1"/>
</dbReference>
<dbReference type="InterPro" id="IPR006016">
    <property type="entry name" value="UspA"/>
</dbReference>
<proteinExistence type="predicted"/>
<dbReference type="Gene3D" id="3.40.50.620">
    <property type="entry name" value="HUPs"/>
    <property type="match status" value="1"/>
</dbReference>
<dbReference type="GeneID" id="10276956"/>
<accession>F0T9L5</accession>
<dbReference type="AlphaFoldDB" id="F0T9L5"/>
<dbReference type="InterPro" id="IPR014729">
    <property type="entry name" value="Rossmann-like_a/b/a_fold"/>
</dbReference>
<reference evidence="3" key="1">
    <citation type="submission" date="2011-02" db="EMBL/GenBank/DDBJ databases">
        <title>Complete sequence of Methanobacterium sp. AL-21.</title>
        <authorList>
            <consortium name="US DOE Joint Genome Institute"/>
            <person name="Lucas S."/>
            <person name="Copeland A."/>
            <person name="Lapidus A."/>
            <person name="Cheng J.-F."/>
            <person name="Goodwin L."/>
            <person name="Pitluck S."/>
            <person name="Chertkov O."/>
            <person name="Detter J.C."/>
            <person name="Han C."/>
            <person name="Tapia R."/>
            <person name="Land M."/>
            <person name="Hauser L."/>
            <person name="Kyrpides N."/>
            <person name="Ivanova N."/>
            <person name="Mikhailova N."/>
            <person name="Pagani I."/>
            <person name="Cadillo-Quiroz H."/>
            <person name="Imachi H."/>
            <person name="Zinder S."/>
            <person name="Liu W."/>
            <person name="Woyke T."/>
        </authorList>
    </citation>
    <scope>NUCLEOTIDE SEQUENCE [LARGE SCALE GENOMIC DNA]</scope>
    <source>
        <strain evidence="3">AL-21</strain>
    </source>
</reference>
<protein>
    <submittedName>
        <fullName evidence="2">UspA domain-containing protein</fullName>
    </submittedName>
</protein>
<dbReference type="Proteomes" id="UP000007490">
    <property type="component" value="Chromosome"/>
</dbReference>